<dbReference type="PANTHER" id="PTHR34558">
    <property type="entry name" value="EXPRESSED PROTEIN"/>
    <property type="match status" value="1"/>
</dbReference>
<dbReference type="PANTHER" id="PTHR34558:SF4">
    <property type="entry name" value="TRANSMEMBRANE PROTEIN"/>
    <property type="match status" value="1"/>
</dbReference>
<dbReference type="AlphaFoldDB" id="A0AAN7EQ37"/>
<accession>A0AAN7EQ37</accession>
<reference evidence="2 3" key="1">
    <citation type="journal article" date="2023" name="G3 (Bethesda)">
        <title>A haplotype-resolved chromosome-scale genome for Quercus rubra L. provides insights into the genetics of adaptive traits for red oak species.</title>
        <authorList>
            <person name="Kapoor B."/>
            <person name="Jenkins J."/>
            <person name="Schmutz J."/>
            <person name="Zhebentyayeva T."/>
            <person name="Kuelheim C."/>
            <person name="Coggeshall M."/>
            <person name="Heim C."/>
            <person name="Lasky J.R."/>
            <person name="Leites L."/>
            <person name="Islam-Faridi N."/>
            <person name="Romero-Severson J."/>
            <person name="DeLeo V.L."/>
            <person name="Lucas S.M."/>
            <person name="Lazic D."/>
            <person name="Gailing O."/>
            <person name="Carlson J."/>
            <person name="Staton M."/>
        </authorList>
    </citation>
    <scope>NUCLEOTIDE SEQUENCE [LARGE SCALE GENOMIC DNA]</scope>
    <source>
        <strain evidence="2">Pseudo-F2</strain>
    </source>
</reference>
<protein>
    <submittedName>
        <fullName evidence="2">Uncharacterized protein</fullName>
    </submittedName>
</protein>
<evidence type="ECO:0000256" key="1">
    <source>
        <dbReference type="SAM" id="Phobius"/>
    </source>
</evidence>
<keyword evidence="1" id="KW-1133">Transmembrane helix</keyword>
<comment type="caution">
    <text evidence="2">The sequence shown here is derived from an EMBL/GenBank/DDBJ whole genome shotgun (WGS) entry which is preliminary data.</text>
</comment>
<dbReference type="EMBL" id="JAXUIC010000008">
    <property type="protein sequence ID" value="KAK4577398.1"/>
    <property type="molecule type" value="Genomic_DNA"/>
</dbReference>
<sequence length="159" mass="17233">MLLLAKNIWQFESTSILILINLVFHIQNIYFVSHFPSGFLNMGRLGLFCFMVILAEILVVQAMAGKSEGSEPNPFGLKAQNKVGTLRVVARLADQPVSSVAESPEGSNVAEAPEIRRLGKHHSDKSVAGGGVIIGGLVTAIFAAVFCYIRVTRKRGDVH</sequence>
<organism evidence="2 3">
    <name type="scientific">Quercus rubra</name>
    <name type="common">Northern red oak</name>
    <name type="synonym">Quercus borealis</name>
    <dbReference type="NCBI Taxonomy" id="3512"/>
    <lineage>
        <taxon>Eukaryota</taxon>
        <taxon>Viridiplantae</taxon>
        <taxon>Streptophyta</taxon>
        <taxon>Embryophyta</taxon>
        <taxon>Tracheophyta</taxon>
        <taxon>Spermatophyta</taxon>
        <taxon>Magnoliopsida</taxon>
        <taxon>eudicotyledons</taxon>
        <taxon>Gunneridae</taxon>
        <taxon>Pentapetalae</taxon>
        <taxon>rosids</taxon>
        <taxon>fabids</taxon>
        <taxon>Fagales</taxon>
        <taxon>Fagaceae</taxon>
        <taxon>Quercus</taxon>
    </lineage>
</organism>
<keyword evidence="1" id="KW-0472">Membrane</keyword>
<keyword evidence="3" id="KW-1185">Reference proteome</keyword>
<evidence type="ECO:0000313" key="3">
    <source>
        <dbReference type="Proteomes" id="UP001324115"/>
    </source>
</evidence>
<evidence type="ECO:0000313" key="2">
    <source>
        <dbReference type="EMBL" id="KAK4577398.1"/>
    </source>
</evidence>
<dbReference type="Proteomes" id="UP001324115">
    <property type="component" value="Unassembled WGS sequence"/>
</dbReference>
<feature type="transmembrane region" description="Helical" evidence="1">
    <location>
        <begin position="15"/>
        <end position="33"/>
    </location>
</feature>
<feature type="transmembrane region" description="Helical" evidence="1">
    <location>
        <begin position="127"/>
        <end position="149"/>
    </location>
</feature>
<gene>
    <name evidence="2" type="ORF">RGQ29_027766</name>
</gene>
<proteinExistence type="predicted"/>
<feature type="transmembrane region" description="Helical" evidence="1">
    <location>
        <begin position="45"/>
        <end position="64"/>
    </location>
</feature>
<keyword evidence="1" id="KW-0812">Transmembrane</keyword>
<name>A0AAN7EQ37_QUERU</name>